<name>A0ABR3NNS6_9TELE</name>
<gene>
    <name evidence="1" type="ORF">QQF64_025070</name>
</gene>
<protein>
    <submittedName>
        <fullName evidence="1">Uncharacterized protein</fullName>
    </submittedName>
</protein>
<proteinExistence type="predicted"/>
<evidence type="ECO:0000313" key="2">
    <source>
        <dbReference type="Proteomes" id="UP001558613"/>
    </source>
</evidence>
<dbReference type="EMBL" id="JAYMGO010000003">
    <property type="protein sequence ID" value="KAL1278397.1"/>
    <property type="molecule type" value="Genomic_DNA"/>
</dbReference>
<accession>A0ABR3NNS6</accession>
<evidence type="ECO:0000313" key="1">
    <source>
        <dbReference type="EMBL" id="KAL1278397.1"/>
    </source>
</evidence>
<keyword evidence="2" id="KW-1185">Reference proteome</keyword>
<sequence>MLVNDTWRLEDDSWRLLMRERASGKSEVHGAVLLRAPALEISVPSPPVLPKRFVSWDKRHKMERICRVI</sequence>
<dbReference type="Proteomes" id="UP001558613">
    <property type="component" value="Unassembled WGS sequence"/>
</dbReference>
<organism evidence="1 2">
    <name type="scientific">Cirrhinus molitorella</name>
    <name type="common">mud carp</name>
    <dbReference type="NCBI Taxonomy" id="172907"/>
    <lineage>
        <taxon>Eukaryota</taxon>
        <taxon>Metazoa</taxon>
        <taxon>Chordata</taxon>
        <taxon>Craniata</taxon>
        <taxon>Vertebrata</taxon>
        <taxon>Euteleostomi</taxon>
        <taxon>Actinopterygii</taxon>
        <taxon>Neopterygii</taxon>
        <taxon>Teleostei</taxon>
        <taxon>Ostariophysi</taxon>
        <taxon>Cypriniformes</taxon>
        <taxon>Cyprinidae</taxon>
        <taxon>Labeoninae</taxon>
        <taxon>Labeonini</taxon>
        <taxon>Cirrhinus</taxon>
    </lineage>
</organism>
<comment type="caution">
    <text evidence="1">The sequence shown here is derived from an EMBL/GenBank/DDBJ whole genome shotgun (WGS) entry which is preliminary data.</text>
</comment>
<reference evidence="1 2" key="1">
    <citation type="submission" date="2023-09" db="EMBL/GenBank/DDBJ databases">
        <authorList>
            <person name="Wang M."/>
        </authorList>
    </citation>
    <scope>NUCLEOTIDE SEQUENCE [LARGE SCALE GENOMIC DNA]</scope>
    <source>
        <strain evidence="1">GT-2023</strain>
        <tissue evidence="1">Liver</tissue>
    </source>
</reference>